<keyword evidence="3" id="KW-0472">Membrane</keyword>
<dbReference type="InterPro" id="IPR000223">
    <property type="entry name" value="Pept_S26A_signal_pept_1"/>
</dbReference>
<feature type="domain" description="Peptidase S26" evidence="5">
    <location>
        <begin position="104"/>
        <end position="142"/>
    </location>
</feature>
<comment type="subcellular location">
    <subcellularLocation>
        <location evidence="1">Cell membrane</location>
        <topology evidence="1">Single-pass type II membrane protein</topology>
    </subcellularLocation>
</comment>
<dbReference type="PANTHER" id="PTHR12383">
    <property type="entry name" value="PROTEASE FAMILY S26 MITOCHONDRIAL INNER MEMBRANE PROTEASE-RELATED"/>
    <property type="match status" value="1"/>
</dbReference>
<dbReference type="InterPro" id="IPR052064">
    <property type="entry name" value="Mito_IMP1_subunit"/>
</dbReference>
<keyword evidence="2" id="KW-0378">Hydrolase</keyword>
<organism evidence="6 7">
    <name type="scientific">Streptosporangium fragile</name>
    <dbReference type="NCBI Taxonomy" id="46186"/>
    <lineage>
        <taxon>Bacteria</taxon>
        <taxon>Bacillati</taxon>
        <taxon>Actinomycetota</taxon>
        <taxon>Actinomycetes</taxon>
        <taxon>Streptosporangiales</taxon>
        <taxon>Streptosporangiaceae</taxon>
        <taxon>Streptosporangium</taxon>
    </lineage>
</organism>
<feature type="domain" description="Peptidase S26" evidence="5">
    <location>
        <begin position="20"/>
        <end position="92"/>
    </location>
</feature>
<dbReference type="PRINTS" id="PR00727">
    <property type="entry name" value="LEADERPTASE"/>
</dbReference>
<evidence type="ECO:0000259" key="5">
    <source>
        <dbReference type="Pfam" id="PF10502"/>
    </source>
</evidence>
<evidence type="ECO:0000313" key="6">
    <source>
        <dbReference type="EMBL" id="GAA2884669.1"/>
    </source>
</evidence>
<dbReference type="PANTHER" id="PTHR12383:SF16">
    <property type="entry name" value="MITOCHONDRIAL INNER MEMBRANE PROTEASE SUBUNIT 1"/>
    <property type="match status" value="1"/>
</dbReference>
<gene>
    <name evidence="6" type="ORF">GCM10010517_48050</name>
</gene>
<dbReference type="Proteomes" id="UP001500831">
    <property type="component" value="Unassembled WGS sequence"/>
</dbReference>
<dbReference type="Gene3D" id="2.10.109.10">
    <property type="entry name" value="Umud Fragment, subunit A"/>
    <property type="match status" value="1"/>
</dbReference>
<dbReference type="InterPro" id="IPR019533">
    <property type="entry name" value="Peptidase_S26"/>
</dbReference>
<dbReference type="InterPro" id="IPR036286">
    <property type="entry name" value="LexA/Signal_pep-like_sf"/>
</dbReference>
<dbReference type="Pfam" id="PF10502">
    <property type="entry name" value="Peptidase_S26"/>
    <property type="match status" value="2"/>
</dbReference>
<name>A0ABP6IHM7_9ACTN</name>
<dbReference type="CDD" id="cd06530">
    <property type="entry name" value="S26_SPase_I"/>
    <property type="match status" value="1"/>
</dbReference>
<dbReference type="EMBL" id="BAAAVI010000037">
    <property type="protein sequence ID" value="GAA2884669.1"/>
    <property type="molecule type" value="Genomic_DNA"/>
</dbReference>
<evidence type="ECO:0000256" key="4">
    <source>
        <dbReference type="ARBA" id="ARBA00038445"/>
    </source>
</evidence>
<keyword evidence="7" id="KW-1185">Reference proteome</keyword>
<evidence type="ECO:0000256" key="1">
    <source>
        <dbReference type="ARBA" id="ARBA00004401"/>
    </source>
</evidence>
<proteinExistence type="inferred from homology"/>
<evidence type="ECO:0000256" key="2">
    <source>
        <dbReference type="ARBA" id="ARBA00022801"/>
    </source>
</evidence>
<accession>A0ABP6IHM7</accession>
<dbReference type="RefSeq" id="WP_344975721.1">
    <property type="nucleotide sequence ID" value="NZ_BAAAVI010000037.1"/>
</dbReference>
<evidence type="ECO:0000313" key="7">
    <source>
        <dbReference type="Proteomes" id="UP001500831"/>
    </source>
</evidence>
<dbReference type="SUPFAM" id="SSF51306">
    <property type="entry name" value="LexA/Signal peptidase"/>
    <property type="match status" value="1"/>
</dbReference>
<reference evidence="7" key="1">
    <citation type="journal article" date="2019" name="Int. J. Syst. Evol. Microbiol.">
        <title>The Global Catalogue of Microorganisms (GCM) 10K type strain sequencing project: providing services to taxonomists for standard genome sequencing and annotation.</title>
        <authorList>
            <consortium name="The Broad Institute Genomics Platform"/>
            <consortium name="The Broad Institute Genome Sequencing Center for Infectious Disease"/>
            <person name="Wu L."/>
            <person name="Ma J."/>
        </authorList>
    </citation>
    <scope>NUCLEOTIDE SEQUENCE [LARGE SCALE GENOMIC DNA]</scope>
    <source>
        <strain evidence="7">JCM 6242</strain>
    </source>
</reference>
<protein>
    <submittedName>
        <fullName evidence="6">S26 family signal peptidase</fullName>
    </submittedName>
</protein>
<comment type="caution">
    <text evidence="6">The sequence shown here is derived from an EMBL/GenBank/DDBJ whole genome shotgun (WGS) entry which is preliminary data.</text>
</comment>
<sequence length="147" mass="15224">MTGPVLVAGALALTGLASLATLAIGFRMRRCFLVVTVRGVSMEPTYREGERVLVRRASLAAVRPGQVVVVADPVPPGRWIIKRAAAVPGDPVPEEVAAAVRAAPGARVPAGHLVLLGDNPAASADSRRFGYVSGGRLLGVVSRRLNA</sequence>
<comment type="similarity">
    <text evidence="4">Belongs to the peptidase S26 family. IMP1 subfamily.</text>
</comment>
<evidence type="ECO:0000256" key="3">
    <source>
        <dbReference type="ARBA" id="ARBA00023136"/>
    </source>
</evidence>